<proteinExistence type="predicted"/>
<name>A0A915KJK2_ROMCU</name>
<protein>
    <submittedName>
        <fullName evidence="2">SnoaL-like domain-containing protein</fullName>
    </submittedName>
</protein>
<evidence type="ECO:0000313" key="1">
    <source>
        <dbReference type="Proteomes" id="UP000887565"/>
    </source>
</evidence>
<accession>A0A915KJK2</accession>
<dbReference type="Proteomes" id="UP000887565">
    <property type="component" value="Unplaced"/>
</dbReference>
<organism evidence="1 2">
    <name type="scientific">Romanomermis culicivorax</name>
    <name type="common">Nematode worm</name>
    <dbReference type="NCBI Taxonomy" id="13658"/>
    <lineage>
        <taxon>Eukaryota</taxon>
        <taxon>Metazoa</taxon>
        <taxon>Ecdysozoa</taxon>
        <taxon>Nematoda</taxon>
        <taxon>Enoplea</taxon>
        <taxon>Dorylaimia</taxon>
        <taxon>Mermithida</taxon>
        <taxon>Mermithoidea</taxon>
        <taxon>Mermithidae</taxon>
        <taxon>Romanomermis</taxon>
    </lineage>
</organism>
<dbReference type="WBParaSite" id="nRc.2.0.1.t39000-RA">
    <property type="protein sequence ID" value="nRc.2.0.1.t39000-RA"/>
    <property type="gene ID" value="nRc.2.0.1.g39000"/>
</dbReference>
<dbReference type="AlphaFoldDB" id="A0A915KJK2"/>
<keyword evidence="1" id="KW-1185">Reference proteome</keyword>
<reference evidence="2" key="1">
    <citation type="submission" date="2022-11" db="UniProtKB">
        <authorList>
            <consortium name="WormBaseParasite"/>
        </authorList>
    </citation>
    <scope>IDENTIFICATION</scope>
</reference>
<dbReference type="Gene3D" id="3.10.450.50">
    <property type="match status" value="1"/>
</dbReference>
<sequence>MIINYLPYYENRQIPCSQKYLSGCYDQDEHHVSLSKEYCVKTCRFCRSKPRVIALYPPYLERPDDSKAPLPRTMIKLQYQHSLTIKETVAQWTETFETMYNKRDFATLIDKFYAEESKTLMSDGKLVRGKKGTNYLEPNEHPDNRNKELFQKWMAQPDKKATWVIEDVFESGDFVTTIMASTLTEGVNVVEQGSKLCANSIGIFIP</sequence>
<evidence type="ECO:0000313" key="2">
    <source>
        <dbReference type="WBParaSite" id="nRc.2.0.1.t39000-RA"/>
    </source>
</evidence>